<organism evidence="1 2">
    <name type="scientific">Amphiplicatus metriothermophilus</name>
    <dbReference type="NCBI Taxonomy" id="1519374"/>
    <lineage>
        <taxon>Bacteria</taxon>
        <taxon>Pseudomonadati</taxon>
        <taxon>Pseudomonadota</taxon>
        <taxon>Alphaproteobacteria</taxon>
        <taxon>Parvularculales</taxon>
        <taxon>Parvularculaceae</taxon>
        <taxon>Amphiplicatus</taxon>
    </lineage>
</organism>
<evidence type="ECO:0000313" key="2">
    <source>
        <dbReference type="Proteomes" id="UP000198346"/>
    </source>
</evidence>
<dbReference type="PANTHER" id="PTHR21485">
    <property type="entry name" value="HAD SUPERFAMILY MEMBERS CMAS AND KDSC"/>
    <property type="match status" value="1"/>
</dbReference>
<gene>
    <name evidence="1" type="ORF">SAMN06297382_2957</name>
</gene>
<dbReference type="AlphaFoldDB" id="A0A239Q113"/>
<dbReference type="InterPro" id="IPR050793">
    <property type="entry name" value="CMP-NeuNAc_synthase"/>
</dbReference>
<dbReference type="InterPro" id="IPR029044">
    <property type="entry name" value="Nucleotide-diphossugar_trans"/>
</dbReference>
<protein>
    <submittedName>
        <fullName evidence="1">CMP-N-acetylneuraminic acid synthetase</fullName>
    </submittedName>
</protein>
<accession>A0A239Q113</accession>
<evidence type="ECO:0000313" key="1">
    <source>
        <dbReference type="EMBL" id="SNT75892.1"/>
    </source>
</evidence>
<dbReference type="PANTHER" id="PTHR21485:SF6">
    <property type="entry name" value="N-ACYLNEURAMINATE CYTIDYLYLTRANSFERASE-RELATED"/>
    <property type="match status" value="1"/>
</dbReference>
<dbReference type="Pfam" id="PF02348">
    <property type="entry name" value="CTP_transf_3"/>
    <property type="match status" value="1"/>
</dbReference>
<dbReference type="GO" id="GO:0008781">
    <property type="term" value="F:N-acylneuraminate cytidylyltransferase activity"/>
    <property type="evidence" value="ECO:0007669"/>
    <property type="project" value="TreeGrafter"/>
</dbReference>
<sequence>MLEGSKRLTALLPMKAHSARVTSKNFRAIAGKPLFRWVLDTLAATPEVDQIVINTDARGILAEKGLKDGDCGGKVLIRDRKPEICGDFVSMNLVLADDVANVESDYFLMTHTTNPLLSAKTISRMLAVFYDAERRGAADSLFTVTAHRTRFYTPEGEAINHDPKNLVRTQDLPPYLEENSVGYVFTPASFAKTGARIGEKPLLFETPALESIDIDEPFDWFIAESILRRIASGEALPES</sequence>
<proteinExistence type="predicted"/>
<name>A0A239Q113_9PROT</name>
<dbReference type="InterPro" id="IPR003329">
    <property type="entry name" value="Cytidylyl_trans"/>
</dbReference>
<reference evidence="1 2" key="1">
    <citation type="submission" date="2017-07" db="EMBL/GenBank/DDBJ databases">
        <authorList>
            <person name="Sun Z.S."/>
            <person name="Albrecht U."/>
            <person name="Echele G."/>
            <person name="Lee C.C."/>
        </authorList>
    </citation>
    <scope>NUCLEOTIDE SEQUENCE [LARGE SCALE GENOMIC DNA]</scope>
    <source>
        <strain evidence="1 2">CGMCC 1.12710</strain>
    </source>
</reference>
<dbReference type="EMBL" id="FZQA01000010">
    <property type="protein sequence ID" value="SNT75892.1"/>
    <property type="molecule type" value="Genomic_DNA"/>
</dbReference>
<dbReference type="RefSeq" id="WP_311726468.1">
    <property type="nucleotide sequence ID" value="NZ_FZQA01000010.1"/>
</dbReference>
<dbReference type="Gene3D" id="3.90.550.10">
    <property type="entry name" value="Spore Coat Polysaccharide Biosynthesis Protein SpsA, Chain A"/>
    <property type="match status" value="1"/>
</dbReference>
<dbReference type="CDD" id="cd02513">
    <property type="entry name" value="CMP-NeuAc_Synthase"/>
    <property type="match status" value="1"/>
</dbReference>
<dbReference type="SUPFAM" id="SSF53448">
    <property type="entry name" value="Nucleotide-diphospho-sugar transferases"/>
    <property type="match status" value="1"/>
</dbReference>
<dbReference type="Proteomes" id="UP000198346">
    <property type="component" value="Unassembled WGS sequence"/>
</dbReference>
<keyword evidence="2" id="KW-1185">Reference proteome</keyword>